<name>A0A9P6TCM1_9BASI</name>
<comment type="caution">
    <text evidence="1">The sequence shown here is derived from an EMBL/GenBank/DDBJ whole genome shotgun (WGS) entry which is preliminary data.</text>
</comment>
<dbReference type="EMBL" id="MU167271">
    <property type="protein sequence ID" value="KAG0145778.1"/>
    <property type="molecule type" value="Genomic_DNA"/>
</dbReference>
<dbReference type="AlphaFoldDB" id="A0A9P6TCM1"/>
<dbReference type="Proteomes" id="UP000886653">
    <property type="component" value="Unassembled WGS sequence"/>
</dbReference>
<gene>
    <name evidence="1" type="ORF">CROQUDRAFT_658297</name>
</gene>
<organism evidence="1 2">
    <name type="scientific">Cronartium quercuum f. sp. fusiforme G11</name>
    <dbReference type="NCBI Taxonomy" id="708437"/>
    <lineage>
        <taxon>Eukaryota</taxon>
        <taxon>Fungi</taxon>
        <taxon>Dikarya</taxon>
        <taxon>Basidiomycota</taxon>
        <taxon>Pucciniomycotina</taxon>
        <taxon>Pucciniomycetes</taxon>
        <taxon>Pucciniales</taxon>
        <taxon>Coleosporiaceae</taxon>
        <taxon>Cronartium</taxon>
    </lineage>
</organism>
<accession>A0A9P6TCM1</accession>
<keyword evidence="2" id="KW-1185">Reference proteome</keyword>
<evidence type="ECO:0000313" key="2">
    <source>
        <dbReference type="Proteomes" id="UP000886653"/>
    </source>
</evidence>
<evidence type="ECO:0000313" key="1">
    <source>
        <dbReference type="EMBL" id="KAG0145778.1"/>
    </source>
</evidence>
<sequence>MTLVCFSYFVIAFHQHSSLHFTSASEQAHFFVVSHSNQVLLCADSCVNSLAQFRYS</sequence>
<protein>
    <submittedName>
        <fullName evidence="1">Uncharacterized protein</fullName>
    </submittedName>
</protein>
<proteinExistence type="predicted"/>
<reference evidence="1" key="1">
    <citation type="submission" date="2013-11" db="EMBL/GenBank/DDBJ databases">
        <title>Genome sequence of the fusiform rust pathogen reveals effectors for host alternation and coevolution with pine.</title>
        <authorList>
            <consortium name="DOE Joint Genome Institute"/>
            <person name="Smith K."/>
            <person name="Pendleton A."/>
            <person name="Kubisiak T."/>
            <person name="Anderson C."/>
            <person name="Salamov A."/>
            <person name="Aerts A."/>
            <person name="Riley R."/>
            <person name="Clum A."/>
            <person name="Lindquist E."/>
            <person name="Ence D."/>
            <person name="Campbell M."/>
            <person name="Kronenberg Z."/>
            <person name="Feau N."/>
            <person name="Dhillon B."/>
            <person name="Hamelin R."/>
            <person name="Burleigh J."/>
            <person name="Smith J."/>
            <person name="Yandell M."/>
            <person name="Nelson C."/>
            <person name="Grigoriev I."/>
            <person name="Davis J."/>
        </authorList>
    </citation>
    <scope>NUCLEOTIDE SEQUENCE</scope>
    <source>
        <strain evidence="1">G11</strain>
    </source>
</reference>